<dbReference type="Proteomes" id="UP000770717">
    <property type="component" value="Unassembled WGS sequence"/>
</dbReference>
<dbReference type="PANTHER" id="PTHR24381:SF436">
    <property type="entry name" value="ZINC FINGER PROTEIN 768"/>
    <property type="match status" value="1"/>
</dbReference>
<dbReference type="GO" id="GO:0000977">
    <property type="term" value="F:RNA polymerase II transcription regulatory region sequence-specific DNA binding"/>
    <property type="evidence" value="ECO:0007669"/>
    <property type="project" value="TreeGrafter"/>
</dbReference>
<accession>A0A8J6JU12</accession>
<evidence type="ECO:0000256" key="5">
    <source>
        <dbReference type="ARBA" id="ARBA00022737"/>
    </source>
</evidence>
<comment type="subcellular location">
    <subcellularLocation>
        <location evidence="2">Nucleus</location>
    </subcellularLocation>
</comment>
<keyword evidence="8" id="KW-0805">Transcription regulation</keyword>
<feature type="compositionally biased region" description="Basic and acidic residues" evidence="13">
    <location>
        <begin position="119"/>
        <end position="132"/>
    </location>
</feature>
<dbReference type="PROSITE" id="PS00028">
    <property type="entry name" value="ZINC_FINGER_C2H2_1"/>
    <property type="match status" value="7"/>
</dbReference>
<gene>
    <name evidence="15" type="ORF">GDO78_023178</name>
</gene>
<keyword evidence="4" id="KW-0479">Metal-binding</keyword>
<dbReference type="GO" id="GO:0008270">
    <property type="term" value="F:zinc ion binding"/>
    <property type="evidence" value="ECO:0007669"/>
    <property type="project" value="UniProtKB-KW"/>
</dbReference>
<dbReference type="EMBL" id="WNTK01000109">
    <property type="protein sequence ID" value="KAG9471738.1"/>
    <property type="molecule type" value="Genomic_DNA"/>
</dbReference>
<feature type="domain" description="C2H2-type" evidence="14">
    <location>
        <begin position="352"/>
        <end position="379"/>
    </location>
</feature>
<dbReference type="FunFam" id="3.30.160.60:FF:000303">
    <property type="entry name" value="Zinc finger protein 41"/>
    <property type="match status" value="1"/>
</dbReference>
<dbReference type="GO" id="GO:0000981">
    <property type="term" value="F:DNA-binding transcription factor activity, RNA polymerase II-specific"/>
    <property type="evidence" value="ECO:0007669"/>
    <property type="project" value="TreeGrafter"/>
</dbReference>
<comment type="similarity">
    <text evidence="3">Belongs to the krueppel C2H2-type zinc-finger protein family.</text>
</comment>
<comment type="caution">
    <text evidence="15">The sequence shown here is derived from an EMBL/GenBank/DDBJ whole genome shotgun (WGS) entry which is preliminary data.</text>
</comment>
<dbReference type="AlphaFoldDB" id="A0A8J6JU12"/>
<dbReference type="PANTHER" id="PTHR24381">
    <property type="entry name" value="ZINC FINGER PROTEIN"/>
    <property type="match status" value="1"/>
</dbReference>
<proteinExistence type="inferred from homology"/>
<dbReference type="InterPro" id="IPR036236">
    <property type="entry name" value="Znf_C2H2_sf"/>
</dbReference>
<feature type="domain" description="C2H2-type" evidence="14">
    <location>
        <begin position="324"/>
        <end position="351"/>
    </location>
</feature>
<evidence type="ECO:0000256" key="13">
    <source>
        <dbReference type="SAM" id="MobiDB-lite"/>
    </source>
</evidence>
<evidence type="ECO:0000256" key="9">
    <source>
        <dbReference type="ARBA" id="ARBA00023125"/>
    </source>
</evidence>
<evidence type="ECO:0000256" key="6">
    <source>
        <dbReference type="ARBA" id="ARBA00022771"/>
    </source>
</evidence>
<evidence type="ECO:0000313" key="16">
    <source>
        <dbReference type="Proteomes" id="UP000770717"/>
    </source>
</evidence>
<evidence type="ECO:0000256" key="8">
    <source>
        <dbReference type="ARBA" id="ARBA00023015"/>
    </source>
</evidence>
<dbReference type="GO" id="GO:0005634">
    <property type="term" value="C:nucleus"/>
    <property type="evidence" value="ECO:0007669"/>
    <property type="project" value="UniProtKB-SubCell"/>
</dbReference>
<feature type="domain" description="C2H2-type" evidence="14">
    <location>
        <begin position="296"/>
        <end position="323"/>
    </location>
</feature>
<feature type="domain" description="C2H2-type" evidence="14">
    <location>
        <begin position="240"/>
        <end position="267"/>
    </location>
</feature>
<evidence type="ECO:0000259" key="14">
    <source>
        <dbReference type="PROSITE" id="PS50157"/>
    </source>
</evidence>
<evidence type="ECO:0000256" key="10">
    <source>
        <dbReference type="ARBA" id="ARBA00023163"/>
    </source>
</evidence>
<dbReference type="InterPro" id="IPR013087">
    <property type="entry name" value="Znf_C2H2_type"/>
</dbReference>
<dbReference type="SUPFAM" id="SSF57667">
    <property type="entry name" value="beta-beta-alpha zinc fingers"/>
    <property type="match status" value="4"/>
</dbReference>
<evidence type="ECO:0000256" key="11">
    <source>
        <dbReference type="ARBA" id="ARBA00023242"/>
    </source>
</evidence>
<keyword evidence="7" id="KW-0862">Zinc</keyword>
<feature type="domain" description="C2H2-type" evidence="14">
    <location>
        <begin position="268"/>
        <end position="295"/>
    </location>
</feature>
<evidence type="ECO:0000256" key="4">
    <source>
        <dbReference type="ARBA" id="ARBA00022723"/>
    </source>
</evidence>
<keyword evidence="16" id="KW-1185">Reference proteome</keyword>
<organism evidence="15 16">
    <name type="scientific">Eleutherodactylus coqui</name>
    <name type="common">Puerto Rican coqui</name>
    <dbReference type="NCBI Taxonomy" id="57060"/>
    <lineage>
        <taxon>Eukaryota</taxon>
        <taxon>Metazoa</taxon>
        <taxon>Chordata</taxon>
        <taxon>Craniata</taxon>
        <taxon>Vertebrata</taxon>
        <taxon>Euteleostomi</taxon>
        <taxon>Amphibia</taxon>
        <taxon>Batrachia</taxon>
        <taxon>Anura</taxon>
        <taxon>Neobatrachia</taxon>
        <taxon>Hyloidea</taxon>
        <taxon>Eleutherodactylidae</taxon>
        <taxon>Eleutherodactylinae</taxon>
        <taxon>Eleutherodactylus</taxon>
        <taxon>Eleutherodactylus</taxon>
    </lineage>
</organism>
<evidence type="ECO:0000256" key="1">
    <source>
        <dbReference type="ARBA" id="ARBA00003767"/>
    </source>
</evidence>
<feature type="region of interest" description="Disordered" evidence="13">
    <location>
        <begin position="50"/>
        <end position="134"/>
    </location>
</feature>
<keyword evidence="9" id="KW-0238">DNA-binding</keyword>
<keyword evidence="10" id="KW-0804">Transcription</keyword>
<dbReference type="FunFam" id="3.30.160.60:FF:001155">
    <property type="entry name" value="Zinc finger 30C"/>
    <property type="match status" value="1"/>
</dbReference>
<keyword evidence="6 12" id="KW-0863">Zinc-finger</keyword>
<keyword evidence="11" id="KW-0539">Nucleus</keyword>
<dbReference type="OrthoDB" id="40579at2759"/>
<protein>
    <recommendedName>
        <fullName evidence="14">C2H2-type domain-containing protein</fullName>
    </recommendedName>
</protein>
<comment type="function">
    <text evidence="1">May be involved in transcriptional regulation.</text>
</comment>
<dbReference type="SMART" id="SM00355">
    <property type="entry name" value="ZnF_C2H2"/>
    <property type="match status" value="7"/>
</dbReference>
<evidence type="ECO:0000313" key="15">
    <source>
        <dbReference type="EMBL" id="KAG9471738.1"/>
    </source>
</evidence>
<evidence type="ECO:0000256" key="2">
    <source>
        <dbReference type="ARBA" id="ARBA00004123"/>
    </source>
</evidence>
<name>A0A8J6JU12_ELECQ</name>
<feature type="domain" description="C2H2-type" evidence="14">
    <location>
        <begin position="212"/>
        <end position="239"/>
    </location>
</feature>
<keyword evidence="5" id="KW-0677">Repeat</keyword>
<dbReference type="Gene3D" id="3.30.160.60">
    <property type="entry name" value="Classic Zinc Finger"/>
    <property type="match status" value="6"/>
</dbReference>
<evidence type="ECO:0000256" key="7">
    <source>
        <dbReference type="ARBA" id="ARBA00022833"/>
    </source>
</evidence>
<evidence type="ECO:0000256" key="3">
    <source>
        <dbReference type="ARBA" id="ARBA00006991"/>
    </source>
</evidence>
<feature type="domain" description="C2H2-type" evidence="14">
    <location>
        <begin position="380"/>
        <end position="407"/>
    </location>
</feature>
<dbReference type="Pfam" id="PF00096">
    <property type="entry name" value="zf-C2H2"/>
    <property type="match status" value="6"/>
</dbReference>
<sequence length="424" mass="48126">MEPAENMRPAESPIIKPDIDSQIKEGKPVIITIPVEEECKSSDVYVITDTSTMKEETSPERSPLSQSKTLPEDVYVISDPVKQETKPELNPASQRKPFPQESEATIVINIDDDDDDEEDGHKSDQLTPKGDENSADWLIHDVLTPVETKSAQNRNRPVNVWLVKSVKNPSEFPENQALHNRPASMGSKFGAHLPDAISIEDDLIDEMEEKIQVCSECSMCFTSLSDLEMHMKGHKEGSSWICADCGKSYYTKSSLDRHTLTHMRDKPLKCPDCGKGFAKQINFEMHLRLHAGEVLFPCTECEKLFNSKASCDRHIRAHRMERPHVCPQCGKGFLYNGCLIRHIRVHTGERPFPCPECGRCFRQTSALNRHLKTHTGEKPFDCSECGKCFTHQSDLNRHKETHRRDQQLVQCMPTNESLPTYIIL</sequence>
<reference evidence="15" key="1">
    <citation type="thesis" date="2020" institute="ProQuest LLC" country="789 East Eisenhower Parkway, Ann Arbor, MI, USA">
        <title>Comparative Genomics and Chromosome Evolution.</title>
        <authorList>
            <person name="Mudd A.B."/>
        </authorList>
    </citation>
    <scope>NUCLEOTIDE SEQUENCE</scope>
    <source>
        <strain evidence="15">HN-11 Male</strain>
        <tissue evidence="15">Kidney and liver</tissue>
    </source>
</reference>
<dbReference type="PROSITE" id="PS50157">
    <property type="entry name" value="ZINC_FINGER_C2H2_2"/>
    <property type="match status" value="7"/>
</dbReference>
<dbReference type="FunFam" id="3.30.160.60:FF:000710">
    <property type="entry name" value="Zinc finger protein 768"/>
    <property type="match status" value="1"/>
</dbReference>
<evidence type="ECO:0000256" key="12">
    <source>
        <dbReference type="PROSITE-ProRule" id="PRU00042"/>
    </source>
</evidence>